<dbReference type="EMBL" id="CP011005">
    <property type="protein sequence ID" value="AJT41389.1"/>
    <property type="molecule type" value="Genomic_DNA"/>
</dbReference>
<evidence type="ECO:0000256" key="1">
    <source>
        <dbReference type="ARBA" id="ARBA00004496"/>
    </source>
</evidence>
<dbReference type="RefSeq" id="WP_045074728.1">
    <property type="nucleotide sequence ID" value="NZ_CP011005.1"/>
</dbReference>
<dbReference type="PANTHER" id="PTHR33238">
    <property type="entry name" value="IRON (METAL) DEPENDENT REPRESSOR, DTXR FAMILY"/>
    <property type="match status" value="1"/>
</dbReference>
<dbReference type="InterPro" id="IPR038157">
    <property type="entry name" value="FeoA_core_dom"/>
</dbReference>
<evidence type="ECO:0000256" key="11">
    <source>
        <dbReference type="ARBA" id="ARBA00032593"/>
    </source>
</evidence>
<dbReference type="Gene3D" id="1.10.60.10">
    <property type="entry name" value="Iron dependent repressor, metal binding and dimerisation domain"/>
    <property type="match status" value="1"/>
</dbReference>
<dbReference type="PROSITE" id="PS50944">
    <property type="entry name" value="HTH_DTXR"/>
    <property type="match status" value="1"/>
</dbReference>
<comment type="subunit">
    <text evidence="3">Homodimer.</text>
</comment>
<dbReference type="InterPro" id="IPR036421">
    <property type="entry name" value="Fe_dep_repressor_sf"/>
</dbReference>
<dbReference type="Gene3D" id="1.10.10.10">
    <property type="entry name" value="Winged helix-like DNA-binding domain superfamily/Winged helix DNA-binding domain"/>
    <property type="match status" value="1"/>
</dbReference>
<organism evidence="13 14">
    <name type="scientific">Psychromicrobium lacuslunae</name>
    <dbReference type="NCBI Taxonomy" id="1618207"/>
    <lineage>
        <taxon>Bacteria</taxon>
        <taxon>Bacillati</taxon>
        <taxon>Actinomycetota</taxon>
        <taxon>Actinomycetes</taxon>
        <taxon>Micrococcales</taxon>
        <taxon>Micrococcaceae</taxon>
        <taxon>Psychromicrobium</taxon>
    </lineage>
</organism>
<evidence type="ECO:0000313" key="14">
    <source>
        <dbReference type="Proteomes" id="UP000061839"/>
    </source>
</evidence>
<dbReference type="GO" id="GO:0003677">
    <property type="term" value="F:DNA binding"/>
    <property type="evidence" value="ECO:0007669"/>
    <property type="project" value="UniProtKB-KW"/>
</dbReference>
<protein>
    <recommendedName>
        <fullName evidence="11">Manganese transport regulator</fullName>
    </recommendedName>
</protein>
<evidence type="ECO:0000256" key="5">
    <source>
        <dbReference type="ARBA" id="ARBA00022491"/>
    </source>
</evidence>
<dbReference type="InterPro" id="IPR022687">
    <property type="entry name" value="HTH_DTXR"/>
</dbReference>
<dbReference type="PANTHER" id="PTHR33238:SF11">
    <property type="entry name" value="TRANSCRIPTIONAL REGULATOR MNTR"/>
    <property type="match status" value="1"/>
</dbReference>
<comment type="similarity">
    <text evidence="2">Belongs to the DtxR/MntR family.</text>
</comment>
<dbReference type="STRING" id="1618207.UM93_07420"/>
<keyword evidence="5" id="KW-0678">Repressor</keyword>
<keyword evidence="8" id="KW-0010">Activator</keyword>
<dbReference type="AlphaFoldDB" id="A0A0D4BYI7"/>
<dbReference type="OrthoDB" id="9791355at2"/>
<dbReference type="Pfam" id="PF01325">
    <property type="entry name" value="Fe_dep_repress"/>
    <property type="match status" value="1"/>
</dbReference>
<dbReference type="SUPFAM" id="SSF46785">
    <property type="entry name" value="Winged helix' DNA-binding domain"/>
    <property type="match status" value="1"/>
</dbReference>
<evidence type="ECO:0000256" key="3">
    <source>
        <dbReference type="ARBA" id="ARBA00011738"/>
    </source>
</evidence>
<dbReference type="InterPro" id="IPR022689">
    <property type="entry name" value="Iron_dep_repressor"/>
</dbReference>
<evidence type="ECO:0000256" key="8">
    <source>
        <dbReference type="ARBA" id="ARBA00023159"/>
    </source>
</evidence>
<dbReference type="GO" id="GO:0005737">
    <property type="term" value="C:cytoplasm"/>
    <property type="evidence" value="ECO:0007669"/>
    <property type="project" value="UniProtKB-SubCell"/>
</dbReference>
<dbReference type="InterPro" id="IPR036390">
    <property type="entry name" value="WH_DNA-bd_sf"/>
</dbReference>
<evidence type="ECO:0000256" key="4">
    <source>
        <dbReference type="ARBA" id="ARBA00022490"/>
    </source>
</evidence>
<dbReference type="InterPro" id="IPR007167">
    <property type="entry name" value="Fe-transptr_FeoA-like"/>
</dbReference>
<evidence type="ECO:0000256" key="2">
    <source>
        <dbReference type="ARBA" id="ARBA00007871"/>
    </source>
</evidence>
<evidence type="ECO:0000256" key="6">
    <source>
        <dbReference type="ARBA" id="ARBA00023015"/>
    </source>
</evidence>
<dbReference type="GO" id="GO:0046914">
    <property type="term" value="F:transition metal ion binding"/>
    <property type="evidence" value="ECO:0007669"/>
    <property type="project" value="InterPro"/>
</dbReference>
<dbReference type="GO" id="GO:0003700">
    <property type="term" value="F:DNA-binding transcription factor activity"/>
    <property type="evidence" value="ECO:0007669"/>
    <property type="project" value="InterPro"/>
</dbReference>
<dbReference type="FunFam" id="1.10.60.10:FF:000004">
    <property type="entry name" value="DtxR family transcriptional regulator"/>
    <property type="match status" value="1"/>
</dbReference>
<dbReference type="SUPFAM" id="SSF47979">
    <property type="entry name" value="Iron-dependent repressor protein, dimerization domain"/>
    <property type="match status" value="1"/>
</dbReference>
<evidence type="ECO:0000256" key="9">
    <source>
        <dbReference type="ARBA" id="ARBA00023163"/>
    </source>
</evidence>
<name>A0A0D4BYI7_9MICC</name>
<keyword evidence="7" id="KW-0238">DNA-binding</keyword>
<keyword evidence="10" id="KW-0464">Manganese</keyword>
<keyword evidence="4" id="KW-0963">Cytoplasm</keyword>
<dbReference type="Gene3D" id="2.30.30.90">
    <property type="match status" value="1"/>
</dbReference>
<feature type="domain" description="HTH dtxR-type" evidence="12">
    <location>
        <begin position="1"/>
        <end position="66"/>
    </location>
</feature>
<keyword evidence="9" id="KW-0804">Transcription</keyword>
<reference evidence="13 14" key="1">
    <citation type="journal article" date="2015" name="Genome Announc.">
        <title>Complete Genome Sequencing of Protease-Producing Novel Arthrobacter sp. Strain IHBB 11108 Using PacBio Single-Molecule Real-Time Sequencing Technology.</title>
        <authorList>
            <person name="Kiran S."/>
            <person name="Swarnkar M.K."/>
            <person name="Pal M."/>
            <person name="Thakur R."/>
            <person name="Tewari R."/>
            <person name="Singh A.K."/>
            <person name="Gulati A."/>
        </authorList>
    </citation>
    <scope>NUCLEOTIDE SEQUENCE [LARGE SCALE GENOMIC DNA]</scope>
    <source>
        <strain evidence="13 14">IHBB 11108</strain>
    </source>
</reference>
<dbReference type="Pfam" id="PF04023">
    <property type="entry name" value="FeoA"/>
    <property type="match status" value="1"/>
</dbReference>
<dbReference type="InterPro" id="IPR036388">
    <property type="entry name" value="WH-like_DNA-bd_sf"/>
</dbReference>
<gene>
    <name evidence="13" type="ORF">UM93_07420</name>
</gene>
<evidence type="ECO:0000313" key="13">
    <source>
        <dbReference type="EMBL" id="AJT41389.1"/>
    </source>
</evidence>
<dbReference type="Pfam" id="PF02742">
    <property type="entry name" value="Fe_dep_repr_C"/>
    <property type="match status" value="1"/>
</dbReference>
<evidence type="ECO:0000256" key="10">
    <source>
        <dbReference type="ARBA" id="ARBA00023211"/>
    </source>
</evidence>
<dbReference type="HOGENOM" id="CLU_069532_0_2_11"/>
<dbReference type="Proteomes" id="UP000061839">
    <property type="component" value="Chromosome"/>
</dbReference>
<dbReference type="InterPro" id="IPR001367">
    <property type="entry name" value="Fe_dep_repressor"/>
</dbReference>
<keyword evidence="14" id="KW-1185">Reference proteome</keyword>
<dbReference type="SMART" id="SM00899">
    <property type="entry name" value="FeoA"/>
    <property type="match status" value="1"/>
</dbReference>
<dbReference type="GO" id="GO:0046983">
    <property type="term" value="F:protein dimerization activity"/>
    <property type="evidence" value="ECO:0007669"/>
    <property type="project" value="InterPro"/>
</dbReference>
<dbReference type="KEGG" id="ari:UM93_07420"/>
<evidence type="ECO:0000259" key="12">
    <source>
        <dbReference type="PROSITE" id="PS50944"/>
    </source>
</evidence>
<accession>A0A0D4BYI7</accession>
<sequence>MKPTSSSVEDYVKVIYAYTEWQDKPINSSQLAIRLGVANSSVSEMVRKLKELGLVTHQPYSSIELTKQGLTLALSMVRRHRLLETYLAQELGYRWDQVHDEAELLEHAVSDVFIERLSEKLGHPSRDPHGDPIPSPDGQITLPTARRLIELDTGHQGEITRISDHNPLLLRYLDEENIELDAPIEVLGRKPFGGSLMVRLGRAAESRELDLSDEIGSALWVQDTAVHQGCTLQSQ</sequence>
<dbReference type="InterPro" id="IPR050536">
    <property type="entry name" value="DtxR_MntR_Metal-Reg"/>
</dbReference>
<comment type="subcellular location">
    <subcellularLocation>
        <location evidence="1">Cytoplasm</location>
    </subcellularLocation>
</comment>
<dbReference type="PATRIC" id="fig|1618207.4.peg.1502"/>
<proteinExistence type="inferred from homology"/>
<dbReference type="SMART" id="SM00529">
    <property type="entry name" value="HTH_DTXR"/>
    <property type="match status" value="1"/>
</dbReference>
<dbReference type="GO" id="GO:0045892">
    <property type="term" value="P:negative regulation of DNA-templated transcription"/>
    <property type="evidence" value="ECO:0007669"/>
    <property type="project" value="TreeGrafter"/>
</dbReference>
<keyword evidence="6" id="KW-0805">Transcription regulation</keyword>
<evidence type="ECO:0000256" key="7">
    <source>
        <dbReference type="ARBA" id="ARBA00023125"/>
    </source>
</evidence>